<name>A0A1F8AVN5_9BACT</name>
<reference evidence="1 2" key="1">
    <citation type="journal article" date="2016" name="Nat. Commun.">
        <title>Thousands of microbial genomes shed light on interconnected biogeochemical processes in an aquifer system.</title>
        <authorList>
            <person name="Anantharaman K."/>
            <person name="Brown C.T."/>
            <person name="Hug L.A."/>
            <person name="Sharon I."/>
            <person name="Castelle C.J."/>
            <person name="Probst A.J."/>
            <person name="Thomas B.C."/>
            <person name="Singh A."/>
            <person name="Wilkins M.J."/>
            <person name="Karaoz U."/>
            <person name="Brodie E.L."/>
            <person name="Williams K.H."/>
            <person name="Hubbard S.S."/>
            <person name="Banfield J.F."/>
        </authorList>
    </citation>
    <scope>NUCLEOTIDE SEQUENCE [LARGE SCALE GENOMIC DNA]</scope>
</reference>
<dbReference type="EMBL" id="MGGW01000001">
    <property type="protein sequence ID" value="OGM55569.1"/>
    <property type="molecule type" value="Genomic_DNA"/>
</dbReference>
<comment type="caution">
    <text evidence="1">The sequence shown here is derived from an EMBL/GenBank/DDBJ whole genome shotgun (WGS) entry which is preliminary data.</text>
</comment>
<sequence>MHSKISIFECVRADFLRGRRPSVKMALRVGGGTRSATFETQSVFFRKESTVLEKKDRWEWRSPRPRPWRALQSPVYIRKKAAANKREKRKTQKF</sequence>
<dbReference type="AlphaFoldDB" id="A0A1F8AVN5"/>
<organism evidence="1 2">
    <name type="scientific">Candidatus Woesebacteria bacterium RIFCSPHIGHO2_12_FULL_41_24</name>
    <dbReference type="NCBI Taxonomy" id="1802510"/>
    <lineage>
        <taxon>Bacteria</taxon>
        <taxon>Candidatus Woeseibacteriota</taxon>
    </lineage>
</organism>
<proteinExistence type="predicted"/>
<evidence type="ECO:0000313" key="1">
    <source>
        <dbReference type="EMBL" id="OGM55569.1"/>
    </source>
</evidence>
<gene>
    <name evidence="1" type="ORF">A3E44_04880</name>
</gene>
<accession>A0A1F8AVN5</accession>
<protein>
    <submittedName>
        <fullName evidence="1">Uncharacterized protein</fullName>
    </submittedName>
</protein>
<dbReference type="Proteomes" id="UP000178603">
    <property type="component" value="Unassembled WGS sequence"/>
</dbReference>
<evidence type="ECO:0000313" key="2">
    <source>
        <dbReference type="Proteomes" id="UP000178603"/>
    </source>
</evidence>